<dbReference type="GO" id="GO:0004497">
    <property type="term" value="F:monooxygenase activity"/>
    <property type="evidence" value="ECO:0007669"/>
    <property type="project" value="UniProtKB-KW"/>
</dbReference>
<dbReference type="InterPro" id="IPR002397">
    <property type="entry name" value="Cyt_P450_B"/>
</dbReference>
<dbReference type="InterPro" id="IPR001128">
    <property type="entry name" value="Cyt_P450"/>
</dbReference>
<name>A0A652YIE5_NOCGL</name>
<dbReference type="Gene3D" id="1.10.630.10">
    <property type="entry name" value="Cytochrome P450"/>
    <property type="match status" value="1"/>
</dbReference>
<keyword evidence="6 7" id="KW-0503">Monooxygenase</keyword>
<evidence type="ECO:0000256" key="2">
    <source>
        <dbReference type="ARBA" id="ARBA00022617"/>
    </source>
</evidence>
<dbReference type="GO" id="GO:0016705">
    <property type="term" value="F:oxidoreductase activity, acting on paired donors, with incorporation or reduction of molecular oxygen"/>
    <property type="evidence" value="ECO:0007669"/>
    <property type="project" value="InterPro"/>
</dbReference>
<evidence type="ECO:0000256" key="3">
    <source>
        <dbReference type="ARBA" id="ARBA00022723"/>
    </source>
</evidence>
<protein>
    <submittedName>
        <fullName evidence="8">Cytochrome P450</fullName>
    </submittedName>
</protein>
<gene>
    <name evidence="8" type="ORF">FNL38_11362</name>
</gene>
<dbReference type="PROSITE" id="PS00086">
    <property type="entry name" value="CYTOCHROME_P450"/>
    <property type="match status" value="1"/>
</dbReference>
<dbReference type="GO" id="GO:0005506">
    <property type="term" value="F:iron ion binding"/>
    <property type="evidence" value="ECO:0007669"/>
    <property type="project" value="InterPro"/>
</dbReference>
<comment type="caution">
    <text evidence="8">The sequence shown here is derived from an EMBL/GenBank/DDBJ whole genome shotgun (WGS) entry which is preliminary data.</text>
</comment>
<evidence type="ECO:0000313" key="8">
    <source>
        <dbReference type="EMBL" id="TYQ00696.1"/>
    </source>
</evidence>
<organism evidence="8">
    <name type="scientific">Nocardia globerula</name>
    <dbReference type="NCBI Taxonomy" id="1818"/>
    <lineage>
        <taxon>Bacteria</taxon>
        <taxon>Bacillati</taxon>
        <taxon>Actinomycetota</taxon>
        <taxon>Actinomycetes</taxon>
        <taxon>Mycobacteriales</taxon>
        <taxon>Nocardiaceae</taxon>
        <taxon>Nocardia</taxon>
    </lineage>
</organism>
<evidence type="ECO:0000256" key="1">
    <source>
        <dbReference type="ARBA" id="ARBA00010617"/>
    </source>
</evidence>
<evidence type="ECO:0000256" key="6">
    <source>
        <dbReference type="ARBA" id="ARBA00023033"/>
    </source>
</evidence>
<keyword evidence="4 7" id="KW-0560">Oxidoreductase</keyword>
<dbReference type="InterPro" id="IPR017972">
    <property type="entry name" value="Cyt_P450_CS"/>
</dbReference>
<dbReference type="Pfam" id="PF00067">
    <property type="entry name" value="p450"/>
    <property type="match status" value="1"/>
</dbReference>
<evidence type="ECO:0000256" key="4">
    <source>
        <dbReference type="ARBA" id="ARBA00023002"/>
    </source>
</evidence>
<dbReference type="PANTHER" id="PTHR46696:SF6">
    <property type="entry name" value="P450, PUTATIVE (EUROFUNG)-RELATED"/>
    <property type="match status" value="1"/>
</dbReference>
<reference evidence="8" key="1">
    <citation type="submission" date="2019-07" db="EMBL/GenBank/DDBJ databases">
        <title>Genomic Encyclopedia of Type Strains, Phase IV (KMG-IV): sequencing the most valuable type-strain genomes for metagenomic binning, comparative biology and taxonomic classification.</title>
        <authorList>
            <person name="Goeker M."/>
        </authorList>
    </citation>
    <scope>NUCLEOTIDE SEQUENCE</scope>
    <source>
        <strain evidence="8">DSM 44596</strain>
    </source>
</reference>
<evidence type="ECO:0000256" key="7">
    <source>
        <dbReference type="RuleBase" id="RU000461"/>
    </source>
</evidence>
<dbReference type="AlphaFoldDB" id="A0A652YIE5"/>
<keyword evidence="5 7" id="KW-0408">Iron</keyword>
<keyword evidence="2 7" id="KW-0349">Heme</keyword>
<evidence type="ECO:0000256" key="5">
    <source>
        <dbReference type="ARBA" id="ARBA00023004"/>
    </source>
</evidence>
<dbReference type="GO" id="GO:0020037">
    <property type="term" value="F:heme binding"/>
    <property type="evidence" value="ECO:0007669"/>
    <property type="project" value="InterPro"/>
</dbReference>
<dbReference type="PRINTS" id="PR00359">
    <property type="entry name" value="BP450"/>
</dbReference>
<proteinExistence type="inferred from homology"/>
<sequence length="457" mass="50438">MTADDVRNVENLKKCPIDYERHGPNFRDEFVEKTHELHAKCPIAWSDSYDGHWVASGIDELFAIARRSDAVTSFRDVDGSKNGYKGISIPAYAQSGPYTAPSFLELDPPEQTDFRTILNPYLSPAAVARWVPVIDDLVRACIDDNIESGSIDFVFDLANVVPAVVTMGLLGLPLTDWVIHNEPAHALMYTPPHSPDFGRVRQIFEESKLALMESVKDVRANPRPGLLDALVRSTVAGKPLSDEQIRATAALLVGGGFDTTTALTGQSILWLSQHQAERARLIDEIDTLLDPATEEFLRYVTPAQGDGRTFSQDVEINGVEFKEGERLWLSWAMANRSPDVFPNPDEVDFDRRGNRHTAFGLGIHRCIGSNVARVLFKRMLTAVLERMPDFVVDPEKVVHYESVAMINGLVNLPATFAPGKRIGPGLEETIERVQQIVIEQGLAEPVASRRGAASVGG</sequence>
<dbReference type="EMBL" id="VNIQ01000013">
    <property type="protein sequence ID" value="TYQ00696.1"/>
    <property type="molecule type" value="Genomic_DNA"/>
</dbReference>
<keyword evidence="3 7" id="KW-0479">Metal-binding</keyword>
<dbReference type="PANTHER" id="PTHR46696">
    <property type="entry name" value="P450, PUTATIVE (EUROFUNG)-RELATED"/>
    <property type="match status" value="1"/>
</dbReference>
<comment type="similarity">
    <text evidence="1 7">Belongs to the cytochrome P450 family.</text>
</comment>
<dbReference type="InterPro" id="IPR036396">
    <property type="entry name" value="Cyt_P450_sf"/>
</dbReference>
<accession>A0A652YIE5</accession>
<dbReference type="SUPFAM" id="SSF48264">
    <property type="entry name" value="Cytochrome P450"/>
    <property type="match status" value="1"/>
</dbReference>